<dbReference type="AlphaFoldDB" id="A0A0H4QH50"/>
<protein>
    <submittedName>
        <fullName evidence="1">Uncharacterized protein</fullName>
    </submittedName>
</protein>
<name>A0A0H4QH50_9LACO</name>
<dbReference type="PATRIC" id="fig|1007676.4.peg.313"/>
<evidence type="ECO:0000313" key="1">
    <source>
        <dbReference type="EMBL" id="AKP66351.1"/>
    </source>
</evidence>
<dbReference type="KEGG" id="lgn:ABM34_01490"/>
<evidence type="ECO:0000313" key="2">
    <source>
        <dbReference type="Proteomes" id="UP000036106"/>
    </source>
</evidence>
<dbReference type="STRING" id="1007676.ABM34_01490"/>
<dbReference type="RefSeq" id="WP_048702641.1">
    <property type="nucleotide sequence ID" value="NZ_CP012034.1"/>
</dbReference>
<gene>
    <name evidence="1" type="ORF">ABM34_01490</name>
</gene>
<reference evidence="2" key="1">
    <citation type="submission" date="2015-07" db="EMBL/GenBank/DDBJ databases">
        <title>Lactobacillus ginsenosidimutans/EMML 3141/ whole genome sequencing.</title>
        <authorList>
            <person name="Kim M.K."/>
            <person name="Im W.-T."/>
            <person name="Srinivasan S."/>
            <person name="Lee J.-J."/>
        </authorList>
    </citation>
    <scope>NUCLEOTIDE SEQUENCE [LARGE SCALE GENOMIC DNA]</scope>
    <source>
        <strain evidence="2">EMML 3041</strain>
    </source>
</reference>
<proteinExistence type="predicted"/>
<dbReference type="Proteomes" id="UP000036106">
    <property type="component" value="Chromosome"/>
</dbReference>
<dbReference type="EMBL" id="CP012034">
    <property type="protein sequence ID" value="AKP66351.1"/>
    <property type="molecule type" value="Genomic_DNA"/>
</dbReference>
<sequence>MAPSEVLNEFLDFERGLMENMGWDIETVESQPYFLLVEVMSEKRKNENPNNDVGQMNLGDFIRTGGIASIFQKGGK</sequence>
<organism evidence="1 2">
    <name type="scientific">Companilactobacillus ginsenosidimutans</name>
    <dbReference type="NCBI Taxonomy" id="1007676"/>
    <lineage>
        <taxon>Bacteria</taxon>
        <taxon>Bacillati</taxon>
        <taxon>Bacillota</taxon>
        <taxon>Bacilli</taxon>
        <taxon>Lactobacillales</taxon>
        <taxon>Lactobacillaceae</taxon>
        <taxon>Companilactobacillus</taxon>
    </lineage>
</organism>
<accession>A0A0H4QH50</accession>
<keyword evidence="2" id="KW-1185">Reference proteome</keyword>